<dbReference type="PROSITE" id="PS50885">
    <property type="entry name" value="HAMP"/>
    <property type="match status" value="1"/>
</dbReference>
<dbReference type="PROSITE" id="PS50109">
    <property type="entry name" value="HIS_KIN"/>
    <property type="match status" value="1"/>
</dbReference>
<evidence type="ECO:0000256" key="4">
    <source>
        <dbReference type="ARBA" id="ARBA00022553"/>
    </source>
</evidence>
<keyword evidence="5" id="KW-0808">Transferase</keyword>
<dbReference type="InterPro" id="IPR004358">
    <property type="entry name" value="Sig_transdc_His_kin-like_C"/>
</dbReference>
<dbReference type="Pfam" id="PF00512">
    <property type="entry name" value="HisKA"/>
    <property type="match status" value="1"/>
</dbReference>
<evidence type="ECO:0000256" key="1">
    <source>
        <dbReference type="ARBA" id="ARBA00000085"/>
    </source>
</evidence>
<dbReference type="GO" id="GO:0016020">
    <property type="term" value="C:membrane"/>
    <property type="evidence" value="ECO:0007669"/>
    <property type="project" value="UniProtKB-SubCell"/>
</dbReference>
<evidence type="ECO:0000259" key="9">
    <source>
        <dbReference type="PROSITE" id="PS50109"/>
    </source>
</evidence>
<evidence type="ECO:0000256" key="6">
    <source>
        <dbReference type="ARBA" id="ARBA00022777"/>
    </source>
</evidence>
<reference evidence="11 12" key="1">
    <citation type="journal article" date="2017" name="Nature">
        <title>Atmospheric trace gases support primary production in Antarctic desert surface soil.</title>
        <authorList>
            <person name="Ji M."/>
            <person name="Greening C."/>
            <person name="Vanwonterghem I."/>
            <person name="Carere C.R."/>
            <person name="Bay S.K."/>
            <person name="Steen J.A."/>
            <person name="Montgomery K."/>
            <person name="Lines T."/>
            <person name="Beardall J."/>
            <person name="van Dorst J."/>
            <person name="Snape I."/>
            <person name="Stott M.B."/>
            <person name="Hugenholtz P."/>
            <person name="Ferrari B.C."/>
        </authorList>
    </citation>
    <scope>NUCLEOTIDE SEQUENCE [LARGE SCALE GENOMIC DNA]</scope>
    <source>
        <strain evidence="11">RRmetagenome_bin12</strain>
    </source>
</reference>
<dbReference type="Gene3D" id="6.10.340.10">
    <property type="match status" value="1"/>
</dbReference>
<keyword evidence="8" id="KW-0472">Membrane</keyword>
<dbReference type="PANTHER" id="PTHR43711">
    <property type="entry name" value="TWO-COMPONENT HISTIDINE KINASE"/>
    <property type="match status" value="1"/>
</dbReference>
<keyword evidence="8" id="KW-1133">Transmembrane helix</keyword>
<gene>
    <name evidence="11" type="ORF">DLM65_01710</name>
</gene>
<comment type="subcellular location">
    <subcellularLocation>
        <location evidence="2">Membrane</location>
    </subcellularLocation>
</comment>
<evidence type="ECO:0000256" key="8">
    <source>
        <dbReference type="SAM" id="Phobius"/>
    </source>
</evidence>
<dbReference type="GO" id="GO:0000155">
    <property type="term" value="F:phosphorelay sensor kinase activity"/>
    <property type="evidence" value="ECO:0007669"/>
    <property type="project" value="InterPro"/>
</dbReference>
<dbReference type="Proteomes" id="UP000248724">
    <property type="component" value="Unassembled WGS sequence"/>
</dbReference>
<dbReference type="Gene3D" id="3.30.565.10">
    <property type="entry name" value="Histidine kinase-like ATPase, C-terminal domain"/>
    <property type="match status" value="1"/>
</dbReference>
<keyword evidence="6" id="KW-0418">Kinase</keyword>
<dbReference type="PANTHER" id="PTHR43711:SF1">
    <property type="entry name" value="HISTIDINE KINASE 1"/>
    <property type="match status" value="1"/>
</dbReference>
<dbReference type="InterPro" id="IPR003661">
    <property type="entry name" value="HisK_dim/P_dom"/>
</dbReference>
<keyword evidence="8" id="KW-0812">Transmembrane</keyword>
<evidence type="ECO:0000256" key="7">
    <source>
        <dbReference type="ARBA" id="ARBA00023012"/>
    </source>
</evidence>
<dbReference type="SUPFAM" id="SSF158472">
    <property type="entry name" value="HAMP domain-like"/>
    <property type="match status" value="1"/>
</dbReference>
<evidence type="ECO:0000313" key="12">
    <source>
        <dbReference type="Proteomes" id="UP000248724"/>
    </source>
</evidence>
<sequence length="425" mass="45218">MIVPALLAIGVAYVLYTVINQGAEQSSDQQGAHDVAAGFAQVVGSGGGVPDSRVLHAALPDAQIVFVMDGRTVLTGPLPDDAEKRQLELAATSSFSRGSVTVYDYTSSRDVVLFQLILAAAAPALLLVISAFAATSYLTRTLRRQIQHASSAAERVAAGDLTVRMGAASAGEFLPLATAFDGMAGRLDASDRTQREFLSDLVHELATPISAISGTGLALADGTASTDQDRGEAAETLTHETRRLQGLLVDLRNLTSLDLVRHADHQALRIDVLCRDIVARHTPSARAAGVQLSLMASTVTAVSDERLIAMVVDNFVSNAIRYTPAGGRVRVEARRRRNEVIIAVHDTGIGIDDAHRERIFDRFYRVDAARQRATGGSGLGLALARRAAKELGGRIELSTKPGEGSTFRLVVPLKPQLSEVTMHMA</sequence>
<dbReference type="InterPro" id="IPR003660">
    <property type="entry name" value="HAMP_dom"/>
</dbReference>
<dbReference type="CDD" id="cd00082">
    <property type="entry name" value="HisKA"/>
    <property type="match status" value="1"/>
</dbReference>
<evidence type="ECO:0000256" key="3">
    <source>
        <dbReference type="ARBA" id="ARBA00012438"/>
    </source>
</evidence>
<evidence type="ECO:0000256" key="5">
    <source>
        <dbReference type="ARBA" id="ARBA00022679"/>
    </source>
</evidence>
<comment type="caution">
    <text evidence="11">The sequence shown here is derived from an EMBL/GenBank/DDBJ whole genome shotgun (WGS) entry which is preliminary data.</text>
</comment>
<dbReference type="EC" id="2.7.13.3" evidence="3"/>
<dbReference type="InterPro" id="IPR036890">
    <property type="entry name" value="HATPase_C_sf"/>
</dbReference>
<keyword evidence="7" id="KW-0902">Two-component regulatory system</keyword>
<dbReference type="PRINTS" id="PR00344">
    <property type="entry name" value="BCTRLSENSOR"/>
</dbReference>
<feature type="domain" description="Histidine kinase" evidence="9">
    <location>
        <begin position="200"/>
        <end position="415"/>
    </location>
</feature>
<dbReference type="InterPro" id="IPR036097">
    <property type="entry name" value="HisK_dim/P_sf"/>
</dbReference>
<dbReference type="SMART" id="SM00387">
    <property type="entry name" value="HATPase_c"/>
    <property type="match status" value="1"/>
</dbReference>
<feature type="transmembrane region" description="Helical" evidence="8">
    <location>
        <begin position="112"/>
        <end position="138"/>
    </location>
</feature>
<feature type="domain" description="HAMP" evidence="10">
    <location>
        <begin position="140"/>
        <end position="192"/>
    </location>
</feature>
<proteinExistence type="predicted"/>
<name>A0A2W5ZDR6_9BACT</name>
<evidence type="ECO:0000259" key="10">
    <source>
        <dbReference type="PROSITE" id="PS50885"/>
    </source>
</evidence>
<dbReference type="SMART" id="SM00304">
    <property type="entry name" value="HAMP"/>
    <property type="match status" value="1"/>
</dbReference>
<dbReference type="InterPro" id="IPR003594">
    <property type="entry name" value="HATPase_dom"/>
</dbReference>
<organism evidence="11 12">
    <name type="scientific">Candidatus Aeolococcus gillhamiae</name>
    <dbReference type="NCBI Taxonomy" id="3127015"/>
    <lineage>
        <taxon>Bacteria</taxon>
        <taxon>Bacillati</taxon>
        <taxon>Candidatus Dormiibacterota</taxon>
        <taxon>Candidatus Dormibacteria</taxon>
        <taxon>Candidatus Aeolococcales</taxon>
        <taxon>Candidatus Aeolococcaceae</taxon>
        <taxon>Candidatus Aeolococcus</taxon>
    </lineage>
</organism>
<dbReference type="InterPro" id="IPR005467">
    <property type="entry name" value="His_kinase_dom"/>
</dbReference>
<comment type="catalytic activity">
    <reaction evidence="1">
        <text>ATP + protein L-histidine = ADP + protein N-phospho-L-histidine.</text>
        <dbReference type="EC" id="2.7.13.3"/>
    </reaction>
</comment>
<dbReference type="SUPFAM" id="SSF55874">
    <property type="entry name" value="ATPase domain of HSP90 chaperone/DNA topoisomerase II/histidine kinase"/>
    <property type="match status" value="1"/>
</dbReference>
<dbReference type="EMBL" id="QHBU01000034">
    <property type="protein sequence ID" value="PZR83483.1"/>
    <property type="molecule type" value="Genomic_DNA"/>
</dbReference>
<evidence type="ECO:0000256" key="2">
    <source>
        <dbReference type="ARBA" id="ARBA00004370"/>
    </source>
</evidence>
<dbReference type="SUPFAM" id="SSF47384">
    <property type="entry name" value="Homodimeric domain of signal transducing histidine kinase"/>
    <property type="match status" value="1"/>
</dbReference>
<dbReference type="SMART" id="SM00388">
    <property type="entry name" value="HisKA"/>
    <property type="match status" value="1"/>
</dbReference>
<dbReference type="FunFam" id="3.30.565.10:FF:000006">
    <property type="entry name" value="Sensor histidine kinase WalK"/>
    <property type="match status" value="1"/>
</dbReference>
<evidence type="ECO:0000313" key="11">
    <source>
        <dbReference type="EMBL" id="PZR83483.1"/>
    </source>
</evidence>
<dbReference type="AlphaFoldDB" id="A0A2W5ZDR6"/>
<dbReference type="Pfam" id="PF00672">
    <property type="entry name" value="HAMP"/>
    <property type="match status" value="1"/>
</dbReference>
<dbReference type="CDD" id="cd06225">
    <property type="entry name" value="HAMP"/>
    <property type="match status" value="1"/>
</dbReference>
<keyword evidence="4" id="KW-0597">Phosphoprotein</keyword>
<dbReference type="Pfam" id="PF02518">
    <property type="entry name" value="HATPase_c"/>
    <property type="match status" value="1"/>
</dbReference>
<protein>
    <recommendedName>
        <fullName evidence="3">histidine kinase</fullName>
        <ecNumber evidence="3">2.7.13.3</ecNumber>
    </recommendedName>
</protein>
<dbReference type="Gene3D" id="1.10.287.130">
    <property type="match status" value="1"/>
</dbReference>
<dbReference type="InterPro" id="IPR050736">
    <property type="entry name" value="Sensor_HK_Regulatory"/>
</dbReference>
<accession>A0A2W5ZDR6</accession>